<organism evidence="2 3">
    <name type="scientific">Scophthalmus maximus</name>
    <name type="common">Turbot</name>
    <name type="synonym">Psetta maxima</name>
    <dbReference type="NCBI Taxonomy" id="52904"/>
    <lineage>
        <taxon>Eukaryota</taxon>
        <taxon>Metazoa</taxon>
        <taxon>Chordata</taxon>
        <taxon>Craniata</taxon>
        <taxon>Vertebrata</taxon>
        <taxon>Euteleostomi</taxon>
        <taxon>Actinopterygii</taxon>
        <taxon>Neopterygii</taxon>
        <taxon>Teleostei</taxon>
        <taxon>Neoteleostei</taxon>
        <taxon>Acanthomorphata</taxon>
        <taxon>Carangaria</taxon>
        <taxon>Pleuronectiformes</taxon>
        <taxon>Pleuronectoidei</taxon>
        <taxon>Scophthalmidae</taxon>
        <taxon>Scophthalmus</taxon>
    </lineage>
</organism>
<reference evidence="2" key="1">
    <citation type="submission" date="2023-05" db="EMBL/GenBank/DDBJ databases">
        <title>High-quality long-read genome of Scophthalmus maximus.</title>
        <authorList>
            <person name="Lien S."/>
            <person name="Martinez P."/>
        </authorList>
    </citation>
    <scope>NUCLEOTIDE SEQUENCE [LARGE SCALE GENOMIC DNA]</scope>
</reference>
<protein>
    <submittedName>
        <fullName evidence="2">Uncharacterized protein</fullName>
    </submittedName>
</protein>
<sequence>LSVHWTLIMMLAVPERGGTPPSTAVRIKLWTECSSRSKLPFSTKSTYLEPSLPVCMSMMKYLLSLR</sequence>
<feature type="signal peptide" evidence="1">
    <location>
        <begin position="1"/>
        <end position="18"/>
    </location>
</feature>
<evidence type="ECO:0000256" key="1">
    <source>
        <dbReference type="SAM" id="SignalP"/>
    </source>
</evidence>
<dbReference type="AlphaFoldDB" id="A0A8D3BA72"/>
<dbReference type="GeneTree" id="ENSGT01020000231391"/>
<evidence type="ECO:0000313" key="2">
    <source>
        <dbReference type="Ensembl" id="ENSSMAP00000030973.2"/>
    </source>
</evidence>
<evidence type="ECO:0000313" key="3">
    <source>
        <dbReference type="Proteomes" id="UP000694558"/>
    </source>
</evidence>
<proteinExistence type="predicted"/>
<name>A0A8D3BA72_SCOMX</name>
<accession>A0A8D3BA72</accession>
<keyword evidence="1" id="KW-0732">Signal</keyword>
<feature type="chain" id="PRO_5034259529" evidence="1">
    <location>
        <begin position="19"/>
        <end position="66"/>
    </location>
</feature>
<reference evidence="2" key="2">
    <citation type="submission" date="2025-08" db="UniProtKB">
        <authorList>
            <consortium name="Ensembl"/>
        </authorList>
    </citation>
    <scope>IDENTIFICATION</scope>
</reference>
<dbReference type="Proteomes" id="UP000694558">
    <property type="component" value="Chromosome 4"/>
</dbReference>
<dbReference type="Ensembl" id="ENSSMAT00000031351.2">
    <property type="protein sequence ID" value="ENSSMAP00000030973.2"/>
    <property type="gene ID" value="ENSSMAG00000018984.2"/>
</dbReference>